<accession>A0A5K7ZRS9</accession>
<dbReference type="InterPro" id="IPR006176">
    <property type="entry name" value="3-OHacyl-CoA_DH_NAD-bd"/>
</dbReference>
<dbReference type="FunFam" id="3.40.50.720:FF:000009">
    <property type="entry name" value="Fatty oxidation complex, alpha subunit"/>
    <property type="match status" value="1"/>
</dbReference>
<dbReference type="GO" id="GO:0008691">
    <property type="term" value="F:3-hydroxybutyryl-CoA dehydrogenase activity"/>
    <property type="evidence" value="ECO:0007669"/>
    <property type="project" value="TreeGrafter"/>
</dbReference>
<organism evidence="6 7">
    <name type="scientific">Desulfosarcina ovata subsp. sediminis</name>
    <dbReference type="NCBI Taxonomy" id="885957"/>
    <lineage>
        <taxon>Bacteria</taxon>
        <taxon>Pseudomonadati</taxon>
        <taxon>Thermodesulfobacteriota</taxon>
        <taxon>Desulfobacteria</taxon>
        <taxon>Desulfobacterales</taxon>
        <taxon>Desulfosarcinaceae</taxon>
        <taxon>Desulfosarcina</taxon>
    </lineage>
</organism>
<evidence type="ECO:0000259" key="5">
    <source>
        <dbReference type="Pfam" id="PF02737"/>
    </source>
</evidence>
<evidence type="ECO:0000313" key="6">
    <source>
        <dbReference type="EMBL" id="BBO82683.1"/>
    </source>
</evidence>
<dbReference type="PANTHER" id="PTHR48075:SF5">
    <property type="entry name" value="3-HYDROXYBUTYRYL-COA DEHYDROGENASE"/>
    <property type="match status" value="1"/>
</dbReference>
<gene>
    <name evidence="6" type="ORF">DSCO28_32490</name>
</gene>
<keyword evidence="1" id="KW-0560">Oxidoreductase</keyword>
<feature type="domain" description="3-hydroxyacyl-CoA dehydrogenase NAD binding" evidence="5">
    <location>
        <begin position="6"/>
        <end position="181"/>
    </location>
</feature>
<dbReference type="InterPro" id="IPR022694">
    <property type="entry name" value="3-OHacyl-CoA_DH"/>
</dbReference>
<dbReference type="InterPro" id="IPR013328">
    <property type="entry name" value="6PGD_dom2"/>
</dbReference>
<name>A0A5K7ZRS9_9BACT</name>
<evidence type="ECO:0000313" key="7">
    <source>
        <dbReference type="Proteomes" id="UP000425960"/>
    </source>
</evidence>
<reference evidence="6 7" key="1">
    <citation type="submission" date="2019-11" db="EMBL/GenBank/DDBJ databases">
        <title>Comparative genomics of hydrocarbon-degrading Desulfosarcina strains.</title>
        <authorList>
            <person name="Watanabe M."/>
            <person name="Kojima H."/>
            <person name="Fukui M."/>
        </authorList>
    </citation>
    <scope>NUCLEOTIDE SEQUENCE [LARGE SCALE GENOMIC DNA]</scope>
    <source>
        <strain evidence="6 7">28bB2T</strain>
    </source>
</reference>
<dbReference type="Proteomes" id="UP000425960">
    <property type="component" value="Chromosome"/>
</dbReference>
<feature type="binding site" evidence="3">
    <location>
        <position position="56"/>
    </location>
    <ligand>
        <name>CoA</name>
        <dbReference type="ChEBI" id="CHEBI:57287"/>
    </ligand>
</feature>
<dbReference type="InterPro" id="IPR036291">
    <property type="entry name" value="NAD(P)-bd_dom_sf"/>
</dbReference>
<sequence>MKIENIFVVGSGLMGSGIAQVFAQAGMTVTLSDENREALQKARESIAWSVGKLVEKGRLKEPRDTILERIQPSGDLKEAGNADLVVEAVFENIDLKQDIFRRLDEICKPDTYLASNTSSIPITELGAVTRRPERVLGLHFFSPVPMMQAVEVVRGVSTSEETMLMGTAVVRELGKAPIRVESDLPGFLLNRINLVSYVEAIKLLEQGVATAEDIDKGVRLAFGRPMGPFETGDIVGLDVSCNALTSIYQESREDRYFPPQLLRRKVRAGQLGKKSGQGWYRYDKNGQRL</sequence>
<feature type="site" description="Important for catalytic activity" evidence="2">
    <location>
        <position position="139"/>
    </location>
</feature>
<dbReference type="RefSeq" id="WP_155323070.1">
    <property type="nucleotide sequence ID" value="NZ_AP021876.1"/>
</dbReference>
<dbReference type="PANTHER" id="PTHR48075">
    <property type="entry name" value="3-HYDROXYACYL-COA DEHYDROGENASE FAMILY PROTEIN"/>
    <property type="match status" value="1"/>
</dbReference>
<dbReference type="KEGG" id="dov:DSCO28_32490"/>
<dbReference type="AlphaFoldDB" id="A0A5K7ZRS9"/>
<evidence type="ECO:0000256" key="2">
    <source>
        <dbReference type="PIRSR" id="PIRSR000105-1"/>
    </source>
</evidence>
<dbReference type="InterPro" id="IPR006108">
    <property type="entry name" value="3HC_DH_C"/>
</dbReference>
<evidence type="ECO:0000259" key="4">
    <source>
        <dbReference type="Pfam" id="PF00725"/>
    </source>
</evidence>
<evidence type="ECO:0000256" key="1">
    <source>
        <dbReference type="ARBA" id="ARBA00023002"/>
    </source>
</evidence>
<protein>
    <submittedName>
        <fullName evidence="6">3-hydroxybutyryl-CoA dehydrogenase</fullName>
    </submittedName>
</protein>
<dbReference type="SUPFAM" id="SSF51735">
    <property type="entry name" value="NAD(P)-binding Rossmann-fold domains"/>
    <property type="match status" value="1"/>
</dbReference>
<dbReference type="GO" id="GO:0006635">
    <property type="term" value="P:fatty acid beta-oxidation"/>
    <property type="evidence" value="ECO:0007669"/>
    <property type="project" value="TreeGrafter"/>
</dbReference>
<dbReference type="PIRSF" id="PIRSF000105">
    <property type="entry name" value="HCDH"/>
    <property type="match status" value="1"/>
</dbReference>
<dbReference type="SUPFAM" id="SSF48179">
    <property type="entry name" value="6-phosphogluconate dehydrogenase C-terminal domain-like"/>
    <property type="match status" value="1"/>
</dbReference>
<feature type="binding site" evidence="3">
    <location>
        <position position="118"/>
    </location>
    <ligand>
        <name>CoA</name>
        <dbReference type="ChEBI" id="CHEBI:57287"/>
    </ligand>
</feature>
<dbReference type="InterPro" id="IPR008927">
    <property type="entry name" value="6-PGluconate_DH-like_C_sf"/>
</dbReference>
<dbReference type="GO" id="GO:0070403">
    <property type="term" value="F:NAD+ binding"/>
    <property type="evidence" value="ECO:0007669"/>
    <property type="project" value="InterPro"/>
</dbReference>
<evidence type="ECO:0000256" key="3">
    <source>
        <dbReference type="PIRSR" id="PIRSR000105-3"/>
    </source>
</evidence>
<dbReference type="Pfam" id="PF02737">
    <property type="entry name" value="3HCDH_N"/>
    <property type="match status" value="1"/>
</dbReference>
<dbReference type="Gene3D" id="1.10.1040.10">
    <property type="entry name" value="N-(1-d-carboxylethyl)-l-norvaline Dehydrogenase, domain 2"/>
    <property type="match status" value="1"/>
</dbReference>
<feature type="domain" description="3-hydroxyacyl-CoA dehydrogenase C-terminal" evidence="4">
    <location>
        <begin position="186"/>
        <end position="282"/>
    </location>
</feature>
<proteinExistence type="predicted"/>
<dbReference type="EMBL" id="AP021876">
    <property type="protein sequence ID" value="BBO82683.1"/>
    <property type="molecule type" value="Genomic_DNA"/>
</dbReference>
<feature type="binding site" evidence="3">
    <location>
        <position position="49"/>
    </location>
    <ligand>
        <name>CoA</name>
        <dbReference type="ChEBI" id="CHEBI:57287"/>
    </ligand>
</feature>
<dbReference type="Pfam" id="PF00725">
    <property type="entry name" value="3HCDH"/>
    <property type="match status" value="1"/>
</dbReference>
<dbReference type="Gene3D" id="3.40.50.720">
    <property type="entry name" value="NAD(P)-binding Rossmann-like Domain"/>
    <property type="match status" value="1"/>
</dbReference>